<feature type="compositionally biased region" description="Acidic residues" evidence="1">
    <location>
        <begin position="66"/>
        <end position="75"/>
    </location>
</feature>
<evidence type="ECO:0000256" key="2">
    <source>
        <dbReference type="SAM" id="Phobius"/>
    </source>
</evidence>
<feature type="region of interest" description="Disordered" evidence="1">
    <location>
        <begin position="51"/>
        <end position="113"/>
    </location>
</feature>
<feature type="transmembrane region" description="Helical" evidence="2">
    <location>
        <begin position="12"/>
        <end position="30"/>
    </location>
</feature>
<comment type="caution">
    <text evidence="3">The sequence shown here is derived from an EMBL/GenBank/DDBJ whole genome shotgun (WGS) entry which is preliminary data.</text>
</comment>
<keyword evidence="2" id="KW-0812">Transmembrane</keyword>
<dbReference type="Proteomes" id="UP000186817">
    <property type="component" value="Unassembled WGS sequence"/>
</dbReference>
<evidence type="ECO:0000313" key="4">
    <source>
        <dbReference type="Proteomes" id="UP000186817"/>
    </source>
</evidence>
<keyword evidence="2" id="KW-0472">Membrane</keyword>
<proteinExistence type="predicted"/>
<feature type="region of interest" description="Disordered" evidence="1">
    <location>
        <begin position="763"/>
        <end position="783"/>
    </location>
</feature>
<organism evidence="3 4">
    <name type="scientific">Symbiodinium microadriaticum</name>
    <name type="common">Dinoflagellate</name>
    <name type="synonym">Zooxanthella microadriatica</name>
    <dbReference type="NCBI Taxonomy" id="2951"/>
    <lineage>
        <taxon>Eukaryota</taxon>
        <taxon>Sar</taxon>
        <taxon>Alveolata</taxon>
        <taxon>Dinophyceae</taxon>
        <taxon>Suessiales</taxon>
        <taxon>Symbiodiniaceae</taxon>
        <taxon>Symbiodinium</taxon>
    </lineage>
</organism>
<dbReference type="AlphaFoldDB" id="A0A1Q9DD63"/>
<sequence>MPQSGRGLTVKRLVECTIFLGVVIIVFSMLETMFGQNSGLGQAPIQSQQLMLQSLQRRRESSKDPSEEDDEDEDGPAAVFKEQRAPSEPPAKQVDAGIPKAGKDDGAQGMHDSADWMSDVESDELPGMEPGSPSLDPAQVSAVRRGLGSWLLRVASFQEVETIQLSIRWLDASSAAEVNQVLDNLLLKDPEAGWVTCASENELCKCATGHVRYGHRQKGWYTKKGKEEIACLLDKFGKTDMAYGMLKTCQCHDPPHREVGVEDLAALVQLPSDPGGRNEAGAAPGTLWKVIDELVAWIEKADSPQLLALSRVYQWMEGSGGFSKIGAAIAKAATKATLAGKTCEDGSKAELKRCPQYSLELCPAACGKHLDLQKQKWRTGPPKPISEECRSSGVAQLWSCDRTSSRVPGEGHAHATAQHVLDQSLQAMCEETALQPLWQTFLDCDFLDQYLRWTSESGWVEEAFVTYVAGVQDSIYALQATNLVRSIDLFSSKPVIVVVFDEQYIPPWQWRHFPNVIVYKMLPLPGKAVSFNFNKLRAMIASRTLVAVQLDTDQLIAPEVERMFAASRREIHSHYPWPMLPVHWMSRDAKKGELYSDMNFEGWAGQRTMRWGHAHPTWTYWALPFLADLLHERFAAGFKTKAKAWSIQVWDLNAASSDGLLAVIEDRKKSPRQVKYGSFMMEDEDMLNVGLWRDKATKEWCKFDLEWALFKERWQLDPKPMQDSKWYPDGVPVVYLSMHNTKQFEVTDWLLSWFARCHSFKPAKCSTSGKAPPPQCQEDSSAERKLRRRPHQYVEDMCCCMEPRLSKWIYWGGKWFDNGQAVPGKMPGMQKNRTCTLP</sequence>
<protein>
    <submittedName>
        <fullName evidence="3">Uncharacterized protein</fullName>
    </submittedName>
</protein>
<keyword evidence="4" id="KW-1185">Reference proteome</keyword>
<name>A0A1Q9DD63_SYMMI</name>
<accession>A0A1Q9DD63</accession>
<gene>
    <name evidence="3" type="ORF">AK812_SmicGene25039</name>
</gene>
<reference evidence="3 4" key="1">
    <citation type="submission" date="2016-02" db="EMBL/GenBank/DDBJ databases">
        <title>Genome analysis of coral dinoflagellate symbionts highlights evolutionary adaptations to a symbiotic lifestyle.</title>
        <authorList>
            <person name="Aranda M."/>
            <person name="Li Y."/>
            <person name="Liew Y.J."/>
            <person name="Baumgarten S."/>
            <person name="Simakov O."/>
            <person name="Wilson M."/>
            <person name="Piel J."/>
            <person name="Ashoor H."/>
            <person name="Bougouffa S."/>
            <person name="Bajic V.B."/>
            <person name="Ryu T."/>
            <person name="Ravasi T."/>
            <person name="Bayer T."/>
            <person name="Micklem G."/>
            <person name="Kim H."/>
            <person name="Bhak J."/>
            <person name="Lajeunesse T.C."/>
            <person name="Voolstra C.R."/>
        </authorList>
    </citation>
    <scope>NUCLEOTIDE SEQUENCE [LARGE SCALE GENOMIC DNA]</scope>
    <source>
        <strain evidence="3 4">CCMP2467</strain>
    </source>
</reference>
<keyword evidence="2" id="KW-1133">Transmembrane helix</keyword>
<dbReference type="EMBL" id="LSRX01000595">
    <property type="protein sequence ID" value="OLP93087.1"/>
    <property type="molecule type" value="Genomic_DNA"/>
</dbReference>
<evidence type="ECO:0000256" key="1">
    <source>
        <dbReference type="SAM" id="MobiDB-lite"/>
    </source>
</evidence>
<dbReference type="OrthoDB" id="411082at2759"/>
<evidence type="ECO:0000313" key="3">
    <source>
        <dbReference type="EMBL" id="OLP93087.1"/>
    </source>
</evidence>